<dbReference type="InterPro" id="IPR005123">
    <property type="entry name" value="Oxoglu/Fe-dep_dioxygenase_dom"/>
</dbReference>
<dbReference type="PANTHER" id="PTHR42256:SF1">
    <property type="entry name" value="FE2OG DIOXYGENASE DOMAIN-CONTAINING PROTEIN"/>
    <property type="match status" value="1"/>
</dbReference>
<feature type="signal peptide" evidence="2">
    <location>
        <begin position="1"/>
        <end position="17"/>
    </location>
</feature>
<keyword evidence="5" id="KW-1185">Reference proteome</keyword>
<dbReference type="SUPFAM" id="SSF51197">
    <property type="entry name" value="Clavaminate synthase-like"/>
    <property type="match status" value="1"/>
</dbReference>
<evidence type="ECO:0000313" key="4">
    <source>
        <dbReference type="EMBL" id="EWM23348.1"/>
    </source>
</evidence>
<sequence>MLLVRLLWLMLEELAIIRPDSWIAQTDGQLLADMVPALEGGCVYLPGFICGPKDFSILKALTGDLQHCLDTRREEEGVRMVHWSQHLKFENPDFSHTFNGVLDQLDHYFDVEILATRLNFYRDGSDFKPFHHDSHAYGSNGKKEDFTVGVSFGSTRELSFRHEVSGQTFSFPQTNGDVFAFDSDVNRAFTHGVPRLKGRSEKVGPRFSIIAWGRRRTLNANNSAVTARRRVEGDPGRDTGDSRAGRVLAQGVQGERATSKCARKMGGEEKVGQGEETPIGMEEVARMVEEMVLKEEEKEACRAPPLSRDEGRAARLIARGTAGKGEGRGGDEGGDAAGQQTSNGSDGKGELSATKSAGQTSRRPRRGGRVQHSWAG</sequence>
<dbReference type="PANTHER" id="PTHR42256">
    <property type="entry name" value="OXOGLUTARATE/IRON-DEPENDENT DIOXYGENASE"/>
    <property type="match status" value="1"/>
</dbReference>
<feature type="region of interest" description="Disordered" evidence="1">
    <location>
        <begin position="228"/>
        <end position="275"/>
    </location>
</feature>
<reference evidence="4 5" key="1">
    <citation type="journal article" date="2014" name="Mol. Plant">
        <title>Chromosome Scale Genome Assembly and Transcriptome Profiling of Nannochloropsis gaditana in Nitrogen Depletion.</title>
        <authorList>
            <person name="Corteggiani Carpinelli E."/>
            <person name="Telatin A."/>
            <person name="Vitulo N."/>
            <person name="Forcato C."/>
            <person name="D'Angelo M."/>
            <person name="Schiavon R."/>
            <person name="Vezzi A."/>
            <person name="Giacometti G.M."/>
            <person name="Morosinotto T."/>
            <person name="Valle G."/>
        </authorList>
    </citation>
    <scope>NUCLEOTIDE SEQUENCE [LARGE SCALE GENOMIC DNA]</scope>
    <source>
        <strain evidence="4 5">B-31</strain>
    </source>
</reference>
<evidence type="ECO:0000256" key="1">
    <source>
        <dbReference type="SAM" id="MobiDB-lite"/>
    </source>
</evidence>
<dbReference type="InterPro" id="IPR037151">
    <property type="entry name" value="AlkB-like_sf"/>
</dbReference>
<comment type="caution">
    <text evidence="4">The sequence shown here is derived from an EMBL/GenBank/DDBJ whole genome shotgun (WGS) entry which is preliminary data.</text>
</comment>
<dbReference type="AlphaFoldDB" id="W7TIL8"/>
<evidence type="ECO:0000256" key="2">
    <source>
        <dbReference type="SAM" id="SignalP"/>
    </source>
</evidence>
<name>W7TIL8_9STRA</name>
<dbReference type="EMBL" id="AZIL01001689">
    <property type="protein sequence ID" value="EWM23348.1"/>
    <property type="molecule type" value="Genomic_DNA"/>
</dbReference>
<organism evidence="4 5">
    <name type="scientific">Nannochloropsis gaditana</name>
    <dbReference type="NCBI Taxonomy" id="72520"/>
    <lineage>
        <taxon>Eukaryota</taxon>
        <taxon>Sar</taxon>
        <taxon>Stramenopiles</taxon>
        <taxon>Ochrophyta</taxon>
        <taxon>Eustigmatophyceae</taxon>
        <taxon>Eustigmatales</taxon>
        <taxon>Monodopsidaceae</taxon>
        <taxon>Nannochloropsis</taxon>
    </lineage>
</organism>
<dbReference type="InterPro" id="IPR027450">
    <property type="entry name" value="AlkB-like"/>
</dbReference>
<evidence type="ECO:0000313" key="5">
    <source>
        <dbReference type="Proteomes" id="UP000019335"/>
    </source>
</evidence>
<dbReference type="PROSITE" id="PS51471">
    <property type="entry name" value="FE2OG_OXY"/>
    <property type="match status" value="1"/>
</dbReference>
<feature type="domain" description="Fe2OG dioxygenase" evidence="3">
    <location>
        <begin position="112"/>
        <end position="215"/>
    </location>
</feature>
<protein>
    <submittedName>
        <fullName evidence="4">Oxoglutarate/iron-dependent oxygenase</fullName>
    </submittedName>
</protein>
<dbReference type="OrthoDB" id="445341at2759"/>
<dbReference type="Proteomes" id="UP000019335">
    <property type="component" value="Chromosome 17"/>
</dbReference>
<accession>W7TIL8</accession>
<feature type="compositionally biased region" description="Basic and acidic residues" evidence="1">
    <location>
        <begin position="229"/>
        <end position="244"/>
    </location>
</feature>
<evidence type="ECO:0000259" key="3">
    <source>
        <dbReference type="PROSITE" id="PS51471"/>
    </source>
</evidence>
<proteinExistence type="predicted"/>
<gene>
    <name evidence="4" type="ORF">Naga_100057g27</name>
</gene>
<dbReference type="Pfam" id="PF13532">
    <property type="entry name" value="2OG-FeII_Oxy_2"/>
    <property type="match status" value="1"/>
</dbReference>
<feature type="chain" id="PRO_5004904296" evidence="2">
    <location>
        <begin position="18"/>
        <end position="376"/>
    </location>
</feature>
<keyword evidence="2" id="KW-0732">Signal</keyword>
<dbReference type="Gene3D" id="2.60.120.590">
    <property type="entry name" value="Alpha-ketoglutarate-dependent dioxygenase AlkB-like"/>
    <property type="match status" value="1"/>
</dbReference>
<feature type="region of interest" description="Disordered" evidence="1">
    <location>
        <begin position="320"/>
        <end position="376"/>
    </location>
</feature>